<name>A0ABN3ZV22_GEOTH</name>
<accession>A0ABN3ZV22</accession>
<evidence type="ECO:0000313" key="1">
    <source>
        <dbReference type="EMBL" id="AEV18511.1"/>
    </source>
</evidence>
<sequence length="46" mass="5264">MIISEIFSASSSILVSDSAKINSENVYTVILLYVWGCWQRNEDFYA</sequence>
<protein>
    <submittedName>
        <fullName evidence="1">Uncharacterized protein</fullName>
    </submittedName>
</protein>
<gene>
    <name evidence="1" type="ORF">GTCCBUS3UF5_11970</name>
</gene>
<organism evidence="1 2">
    <name type="scientific">Geobacillus thermoleovorans CCB_US3_UF5</name>
    <dbReference type="NCBI Taxonomy" id="1111068"/>
    <lineage>
        <taxon>Bacteria</taxon>
        <taxon>Bacillati</taxon>
        <taxon>Bacillota</taxon>
        <taxon>Bacilli</taxon>
        <taxon>Bacillales</taxon>
        <taxon>Anoxybacillaceae</taxon>
        <taxon>Geobacillus</taxon>
        <taxon>Geobacillus thermoleovorans group</taxon>
    </lineage>
</organism>
<dbReference type="EMBL" id="CP003125">
    <property type="protein sequence ID" value="AEV18511.1"/>
    <property type="molecule type" value="Genomic_DNA"/>
</dbReference>
<reference evidence="1 2" key="1">
    <citation type="submission" date="2011-11" db="EMBL/GenBank/DDBJ databases">
        <title>Complete genome sequence of thermophilic Geobacillus thermoleovorans CCB_US3_UF5.</title>
        <authorList>
            <person name="Muhd Sakaff M.K.L."/>
            <person name="Abdul Rahman A.Y."/>
            <person name="Saito J.A."/>
            <person name="Hou S."/>
            <person name="Alam M."/>
        </authorList>
    </citation>
    <scope>NUCLEOTIDE SEQUENCE [LARGE SCALE GENOMIC DNA]</scope>
    <source>
        <strain evidence="1 2">CCB_US3_UF5</strain>
    </source>
</reference>
<proteinExistence type="predicted"/>
<keyword evidence="2" id="KW-1185">Reference proteome</keyword>
<evidence type="ECO:0000313" key="2">
    <source>
        <dbReference type="Proteomes" id="UP000005636"/>
    </source>
</evidence>
<dbReference type="Proteomes" id="UP000005636">
    <property type="component" value="Chromosome"/>
</dbReference>